<dbReference type="InterPro" id="IPR011576">
    <property type="entry name" value="Pyridox_Oxase_N"/>
</dbReference>
<evidence type="ECO:0000313" key="3">
    <source>
        <dbReference type="EMBL" id="SHL23740.1"/>
    </source>
</evidence>
<protein>
    <submittedName>
        <fullName evidence="3">Pyridoxamine 5'-phosphate oxidase</fullName>
    </submittedName>
</protein>
<reference evidence="3 4" key="1">
    <citation type="submission" date="2016-11" db="EMBL/GenBank/DDBJ databases">
        <authorList>
            <person name="Jaros S."/>
            <person name="Januszkiewicz K."/>
            <person name="Wedrychowicz H."/>
        </authorList>
    </citation>
    <scope>NUCLEOTIDE SEQUENCE [LARGE SCALE GENOMIC DNA]</scope>
    <source>
        <strain evidence="3 4">CGMCC 4.2025</strain>
    </source>
</reference>
<name>A0A1M6Z036_9ACTN</name>
<keyword evidence="4" id="KW-1185">Reference proteome</keyword>
<evidence type="ECO:0000256" key="1">
    <source>
        <dbReference type="ARBA" id="ARBA00023002"/>
    </source>
</evidence>
<sequence>MDIKNLAHLYELAPLDWSSVTDRLDAGCDQAPGSGGPDRHTTWLTTINPDGSPHVTAIGSLWIDGSFWFETGRTTSKGRNLARDPRCTVAIATHEFDLVVEGTAEPVTDRGTVARLAAVRAEGGWPCEVDTTGTALTAPFSAPSAGKPPWSVYRITARSAYATATVEPGGATRWTF</sequence>
<dbReference type="AlphaFoldDB" id="A0A1M6Z036"/>
<dbReference type="STRING" id="310782.SAMN05216499_103179"/>
<evidence type="ECO:0000313" key="4">
    <source>
        <dbReference type="Proteomes" id="UP000184111"/>
    </source>
</evidence>
<dbReference type="InterPro" id="IPR052019">
    <property type="entry name" value="F420H2_bilvrd_red/Heme_oxyg"/>
</dbReference>
<dbReference type="SUPFAM" id="SSF50475">
    <property type="entry name" value="FMN-binding split barrel"/>
    <property type="match status" value="1"/>
</dbReference>
<dbReference type="GO" id="GO:0070967">
    <property type="term" value="F:coenzyme F420 binding"/>
    <property type="evidence" value="ECO:0007669"/>
    <property type="project" value="TreeGrafter"/>
</dbReference>
<proteinExistence type="predicted"/>
<dbReference type="EMBL" id="FRBI01000003">
    <property type="protein sequence ID" value="SHL23740.1"/>
    <property type="molecule type" value="Genomic_DNA"/>
</dbReference>
<gene>
    <name evidence="3" type="ORF">SAMN05216499_103179</name>
</gene>
<dbReference type="OrthoDB" id="157302at2"/>
<dbReference type="GO" id="GO:0005829">
    <property type="term" value="C:cytosol"/>
    <property type="evidence" value="ECO:0007669"/>
    <property type="project" value="TreeGrafter"/>
</dbReference>
<accession>A0A1M6Z036</accession>
<feature type="domain" description="Pyridoxamine 5'-phosphate oxidase N-terminal" evidence="2">
    <location>
        <begin position="39"/>
        <end position="119"/>
    </location>
</feature>
<dbReference type="GO" id="GO:0016627">
    <property type="term" value="F:oxidoreductase activity, acting on the CH-CH group of donors"/>
    <property type="evidence" value="ECO:0007669"/>
    <property type="project" value="TreeGrafter"/>
</dbReference>
<dbReference type="RefSeq" id="WP_073494920.1">
    <property type="nucleotide sequence ID" value="NZ_FRBI01000003.1"/>
</dbReference>
<dbReference type="PANTHER" id="PTHR35176:SF4">
    <property type="entry name" value="PYRIDOXAMINE 5'-PHOSPHATE OXIDASE-RELATED FMN-BINDING"/>
    <property type="match status" value="1"/>
</dbReference>
<dbReference type="Pfam" id="PF01243">
    <property type="entry name" value="PNPOx_N"/>
    <property type="match status" value="1"/>
</dbReference>
<keyword evidence="1" id="KW-0560">Oxidoreductase</keyword>
<evidence type="ECO:0000259" key="2">
    <source>
        <dbReference type="Pfam" id="PF01243"/>
    </source>
</evidence>
<organism evidence="3 4">
    <name type="scientific">Actinacidiphila paucisporea</name>
    <dbReference type="NCBI Taxonomy" id="310782"/>
    <lineage>
        <taxon>Bacteria</taxon>
        <taxon>Bacillati</taxon>
        <taxon>Actinomycetota</taxon>
        <taxon>Actinomycetes</taxon>
        <taxon>Kitasatosporales</taxon>
        <taxon>Streptomycetaceae</taxon>
        <taxon>Actinacidiphila</taxon>
    </lineage>
</organism>
<dbReference type="Proteomes" id="UP000184111">
    <property type="component" value="Unassembled WGS sequence"/>
</dbReference>
<dbReference type="InterPro" id="IPR012349">
    <property type="entry name" value="Split_barrel_FMN-bd"/>
</dbReference>
<dbReference type="PANTHER" id="PTHR35176">
    <property type="entry name" value="HEME OXYGENASE HI_0854-RELATED"/>
    <property type="match status" value="1"/>
</dbReference>
<dbReference type="Gene3D" id="2.30.110.10">
    <property type="entry name" value="Electron Transport, Fmn-binding Protein, Chain A"/>
    <property type="match status" value="1"/>
</dbReference>